<organism evidence="1 2">
    <name type="scientific">Persea americana</name>
    <name type="common">Avocado</name>
    <dbReference type="NCBI Taxonomy" id="3435"/>
    <lineage>
        <taxon>Eukaryota</taxon>
        <taxon>Viridiplantae</taxon>
        <taxon>Streptophyta</taxon>
        <taxon>Embryophyta</taxon>
        <taxon>Tracheophyta</taxon>
        <taxon>Spermatophyta</taxon>
        <taxon>Magnoliopsida</taxon>
        <taxon>Magnoliidae</taxon>
        <taxon>Laurales</taxon>
        <taxon>Lauraceae</taxon>
        <taxon>Persea</taxon>
    </lineage>
</organism>
<evidence type="ECO:0000313" key="1">
    <source>
        <dbReference type="EMBL" id="KAJ8636583.1"/>
    </source>
</evidence>
<gene>
    <name evidence="1" type="ORF">MRB53_010850</name>
</gene>
<dbReference type="Proteomes" id="UP001234297">
    <property type="component" value="Chromosome 3"/>
</dbReference>
<protein>
    <submittedName>
        <fullName evidence="1">Uncharacterized protein</fullName>
    </submittedName>
</protein>
<evidence type="ECO:0000313" key="2">
    <source>
        <dbReference type="Proteomes" id="UP001234297"/>
    </source>
</evidence>
<keyword evidence="2" id="KW-1185">Reference proteome</keyword>
<proteinExistence type="predicted"/>
<comment type="caution">
    <text evidence="1">The sequence shown here is derived from an EMBL/GenBank/DDBJ whole genome shotgun (WGS) entry which is preliminary data.</text>
</comment>
<dbReference type="EMBL" id="CM056811">
    <property type="protein sequence ID" value="KAJ8636583.1"/>
    <property type="molecule type" value="Genomic_DNA"/>
</dbReference>
<sequence length="869" mass="97846">MDKRSTKSREGEPSIRLQIDEQMSSPKQRSDNWDSIMFEPQREINDTGGKNDSNTNLGSSERQTDYAPEKKLTIFALRLAILEKSASGLGTLGFIWATVVLLGGFAITLEKTDFWLITTILLIEGTRIFSRSHELEWEHQATWSLTDAGKYSFRLLKSSSNSIIQAIKAIFWRKPHNSRELTDNAQMGGLRRDSQKSATRMWLTPDVPLLPYTGWVFLTRNISKLLYWLQLLSAIACISLSLMRLMQQDYGEISKGDSDKRNRKSALNIFYGLALAEALLFLMEKTYWEWKASYCKLLEEVNNECEFGNSGIVSIKRFFYDAYSRCVNGSIFDGLRMDLVSFAVELLASDSSDEQLTGARILRKFANSKRFSDDTLRKIGTSIPVMERLVEMLNWKNPSEEEIRKSAAEIISKLAGKKQNSLRVAAIPGAMESISSLLHLGRNSSCAHNEIYQKTDITDHVHYESSSFNLLGLLILKKLAHDHDNCGKIGNTRGLLTKIINFTHAGERLLKDNFASTSHIMLVKRSLQLVKMLASTSGKTGKLLRHEISENVFTISYIREVLQYGENHTVLQQLGIEILTSLGLDEDAKEKIGSTGRIFQELLCIFFKQGLPENQDTVRVVSGEALAMLTLESEKNCKRILRLEALEKLVEALNEPVLCVNSARIMRNLCAYSGHDCCHELKGVSDAAPTVLKATMSKEDKLQEVAIGLAAQIFRFMSSCESGNPFNTSGIKETELAEKLVQILKQYQYPSAKVPRIRRFVIELVIWMMQSKKENIRIFKDLGMEKELRNVAETTSELECFNVFSGSVGLSRHKTTVYSLVDTALKLITDGQVLKWSFVRAHGFNRLAMVPDSPFCLALLLEDAGSCAG</sequence>
<accession>A0ACC2LTR0</accession>
<reference evidence="1 2" key="1">
    <citation type="journal article" date="2022" name="Hortic Res">
        <title>A haplotype resolved chromosomal level avocado genome allows analysis of novel avocado genes.</title>
        <authorList>
            <person name="Nath O."/>
            <person name="Fletcher S.J."/>
            <person name="Hayward A."/>
            <person name="Shaw L.M."/>
            <person name="Masouleh A.K."/>
            <person name="Furtado A."/>
            <person name="Henry R.J."/>
            <person name="Mitter N."/>
        </authorList>
    </citation>
    <scope>NUCLEOTIDE SEQUENCE [LARGE SCALE GENOMIC DNA]</scope>
    <source>
        <strain evidence="2">cv. Hass</strain>
    </source>
</reference>
<name>A0ACC2LTR0_PERAE</name>